<dbReference type="PANTHER" id="PTHR43394">
    <property type="entry name" value="ATP-DEPENDENT PERMEASE MDL1, MITOCHONDRIAL"/>
    <property type="match status" value="1"/>
</dbReference>
<evidence type="ECO:0000256" key="2">
    <source>
        <dbReference type="ARBA" id="ARBA00022692"/>
    </source>
</evidence>
<dbReference type="FunFam" id="3.40.50.300:FF:000218">
    <property type="entry name" value="Multidrug ABC transporter ATP-binding protein"/>
    <property type="match status" value="1"/>
</dbReference>
<evidence type="ECO:0008006" key="13">
    <source>
        <dbReference type="Google" id="ProtNLM"/>
    </source>
</evidence>
<evidence type="ECO:0000259" key="10">
    <source>
        <dbReference type="PROSITE" id="PS50929"/>
    </source>
</evidence>
<evidence type="ECO:0000256" key="5">
    <source>
        <dbReference type="ARBA" id="ARBA00022989"/>
    </source>
</evidence>
<comment type="caution">
    <text evidence="11">The sequence shown here is derived from an EMBL/GenBank/DDBJ whole genome shotgun (WGS) entry which is preliminary data.</text>
</comment>
<dbReference type="PANTHER" id="PTHR43394:SF1">
    <property type="entry name" value="ATP-BINDING CASSETTE SUB-FAMILY B MEMBER 10, MITOCHONDRIAL"/>
    <property type="match status" value="1"/>
</dbReference>
<dbReference type="SMART" id="SM00382">
    <property type="entry name" value="AAA"/>
    <property type="match status" value="1"/>
</dbReference>
<sequence>MGSRSFLLEKLSAPYDSSGGVGNASAAAGAPVPIADGTGDGPLSKQPTQRKKQTPSTIGWLSGLLAEEKLLLTVGVSGMTVSSAMNLVFPRVMGKAIDVASGKPAPGGLSRKGFVAVVLATFVTGAMGSFVRTYALGMASERIAAKLRRRLYRTLLLQELSFYTHRKVGELVTRLSRDCQQTASAVVDVLSNGYRSLNSAVGASCMLLTISPKLTLVSLTILPLVGTSAMLFSKISSRLATKHQNAVTDMTGVAEERLNHICTVKLFSAEQDELDRFDTINQGILANAKSAKQARGLFMGGLSLSINCSLFSVLYFGGSLVGSGELTIGTLTSFALYSGFMGIGFSGLSSCLSEMKKTRMSSESLFDLLSLPPAADGDETLANVKGCVSFNDVSFAYPSRPNMLVLNRLTMQVNPGEVVAIVGKSGAGKTTIASLMSKIIKPTSGTVTLDGVDIATLKTSWLRKQIGVVNQEPSLFASTIAENIMYGAEVHDKEQLVSAATKAHAHEFIMELPDKYDTFVGEKGVELSGGQKQRIAIARALYKPTNILLLDEATSSLDGRSEDLIRRALQSASEDRAVLVIAHRLNTIRHASRIILLEEGVIAETGTFEDLYQEGTKFYDLAHNSQAPIV</sequence>
<dbReference type="AlphaFoldDB" id="A0AAV0UAR2"/>
<dbReference type="Pfam" id="PF00664">
    <property type="entry name" value="ABC_membrane"/>
    <property type="match status" value="1"/>
</dbReference>
<dbReference type="SUPFAM" id="SSF52540">
    <property type="entry name" value="P-loop containing nucleoside triphosphate hydrolases"/>
    <property type="match status" value="1"/>
</dbReference>
<dbReference type="InterPro" id="IPR036640">
    <property type="entry name" value="ABC1_TM_sf"/>
</dbReference>
<dbReference type="InterPro" id="IPR039421">
    <property type="entry name" value="Type_1_exporter"/>
</dbReference>
<feature type="domain" description="ABC transporter" evidence="9">
    <location>
        <begin position="388"/>
        <end position="624"/>
    </location>
</feature>
<evidence type="ECO:0000313" key="12">
    <source>
        <dbReference type="Proteomes" id="UP001162031"/>
    </source>
</evidence>
<dbReference type="GO" id="GO:0005524">
    <property type="term" value="F:ATP binding"/>
    <property type="evidence" value="ECO:0007669"/>
    <property type="project" value="UniProtKB-KW"/>
</dbReference>
<protein>
    <recommendedName>
        <fullName evidence="13">ABC transporter</fullName>
    </recommendedName>
</protein>
<evidence type="ECO:0000256" key="1">
    <source>
        <dbReference type="ARBA" id="ARBA00004141"/>
    </source>
</evidence>
<keyword evidence="3" id="KW-0547">Nucleotide-binding</keyword>
<dbReference type="Gene3D" id="3.40.50.300">
    <property type="entry name" value="P-loop containing nucleotide triphosphate hydrolases"/>
    <property type="match status" value="1"/>
</dbReference>
<evidence type="ECO:0000313" key="11">
    <source>
        <dbReference type="EMBL" id="CAI5734101.1"/>
    </source>
</evidence>
<feature type="transmembrane region" description="Helical" evidence="8">
    <location>
        <begin position="297"/>
        <end position="316"/>
    </location>
</feature>
<dbReference type="GO" id="GO:0015421">
    <property type="term" value="F:ABC-type oligopeptide transporter activity"/>
    <property type="evidence" value="ECO:0007669"/>
    <property type="project" value="TreeGrafter"/>
</dbReference>
<feature type="transmembrane region" description="Helical" evidence="8">
    <location>
        <begin position="113"/>
        <end position="131"/>
    </location>
</feature>
<evidence type="ECO:0000259" key="9">
    <source>
        <dbReference type="PROSITE" id="PS50893"/>
    </source>
</evidence>
<dbReference type="PROSITE" id="PS50893">
    <property type="entry name" value="ABC_TRANSPORTER_2"/>
    <property type="match status" value="1"/>
</dbReference>
<feature type="transmembrane region" description="Helical" evidence="8">
    <location>
        <begin position="328"/>
        <end position="352"/>
    </location>
</feature>
<dbReference type="PROSITE" id="PS00211">
    <property type="entry name" value="ABC_TRANSPORTER_1"/>
    <property type="match status" value="1"/>
</dbReference>
<feature type="region of interest" description="Disordered" evidence="7">
    <location>
        <begin position="31"/>
        <end position="55"/>
    </location>
</feature>
<keyword evidence="12" id="KW-1185">Reference proteome</keyword>
<keyword evidence="5 8" id="KW-1133">Transmembrane helix</keyword>
<dbReference type="InterPro" id="IPR003439">
    <property type="entry name" value="ABC_transporter-like_ATP-bd"/>
</dbReference>
<evidence type="ECO:0000256" key="8">
    <source>
        <dbReference type="SAM" id="Phobius"/>
    </source>
</evidence>
<keyword evidence="4" id="KW-0067">ATP-binding</keyword>
<dbReference type="GO" id="GO:0090374">
    <property type="term" value="P:oligopeptide export from mitochondrion"/>
    <property type="evidence" value="ECO:0007669"/>
    <property type="project" value="TreeGrafter"/>
</dbReference>
<dbReference type="Proteomes" id="UP001162031">
    <property type="component" value="Unassembled WGS sequence"/>
</dbReference>
<name>A0AAV0UAR2_HYABA</name>
<proteinExistence type="predicted"/>
<dbReference type="InterPro" id="IPR017871">
    <property type="entry name" value="ABC_transporter-like_CS"/>
</dbReference>
<dbReference type="GO" id="GO:0016887">
    <property type="term" value="F:ATP hydrolysis activity"/>
    <property type="evidence" value="ECO:0007669"/>
    <property type="project" value="InterPro"/>
</dbReference>
<evidence type="ECO:0000256" key="7">
    <source>
        <dbReference type="SAM" id="MobiDB-lite"/>
    </source>
</evidence>
<dbReference type="CDD" id="cd18573">
    <property type="entry name" value="ABC_6TM_ABCB10_like"/>
    <property type="match status" value="1"/>
</dbReference>
<evidence type="ECO:0000256" key="6">
    <source>
        <dbReference type="ARBA" id="ARBA00023136"/>
    </source>
</evidence>
<dbReference type="PROSITE" id="PS50929">
    <property type="entry name" value="ABC_TM1F"/>
    <property type="match status" value="1"/>
</dbReference>
<dbReference type="EMBL" id="CANTFL010001211">
    <property type="protein sequence ID" value="CAI5734101.1"/>
    <property type="molecule type" value="Genomic_DNA"/>
</dbReference>
<reference evidence="11" key="1">
    <citation type="submission" date="2022-12" db="EMBL/GenBank/DDBJ databases">
        <authorList>
            <person name="Webb A."/>
        </authorList>
    </citation>
    <scope>NUCLEOTIDE SEQUENCE</scope>
    <source>
        <strain evidence="11">Hp1</strain>
    </source>
</reference>
<dbReference type="SUPFAM" id="SSF90123">
    <property type="entry name" value="ABC transporter transmembrane region"/>
    <property type="match status" value="1"/>
</dbReference>
<dbReference type="Gene3D" id="1.20.1560.10">
    <property type="entry name" value="ABC transporter type 1, transmembrane domain"/>
    <property type="match status" value="2"/>
</dbReference>
<keyword evidence="2 8" id="KW-0812">Transmembrane</keyword>
<accession>A0AAV0UAR2</accession>
<dbReference type="InterPro" id="IPR003593">
    <property type="entry name" value="AAA+_ATPase"/>
</dbReference>
<feature type="domain" description="ABC transmembrane type-1" evidence="10">
    <location>
        <begin position="74"/>
        <end position="357"/>
    </location>
</feature>
<keyword evidence="6 8" id="KW-0472">Membrane</keyword>
<organism evidence="11 12">
    <name type="scientific">Hyaloperonospora brassicae</name>
    <name type="common">Brassica downy mildew</name>
    <name type="synonym">Peronospora brassicae</name>
    <dbReference type="NCBI Taxonomy" id="162125"/>
    <lineage>
        <taxon>Eukaryota</taxon>
        <taxon>Sar</taxon>
        <taxon>Stramenopiles</taxon>
        <taxon>Oomycota</taxon>
        <taxon>Peronosporomycetes</taxon>
        <taxon>Peronosporales</taxon>
        <taxon>Peronosporaceae</taxon>
        <taxon>Hyaloperonospora</taxon>
    </lineage>
</organism>
<dbReference type="Pfam" id="PF00005">
    <property type="entry name" value="ABC_tran"/>
    <property type="match status" value="1"/>
</dbReference>
<evidence type="ECO:0000256" key="3">
    <source>
        <dbReference type="ARBA" id="ARBA00022741"/>
    </source>
</evidence>
<dbReference type="InterPro" id="IPR027417">
    <property type="entry name" value="P-loop_NTPase"/>
</dbReference>
<comment type="subcellular location">
    <subcellularLocation>
        <location evidence="1">Membrane</location>
        <topology evidence="1">Multi-pass membrane protein</topology>
    </subcellularLocation>
</comment>
<gene>
    <name evidence="11" type="ORF">HBR001_LOCUS6053</name>
</gene>
<dbReference type="GO" id="GO:0005743">
    <property type="term" value="C:mitochondrial inner membrane"/>
    <property type="evidence" value="ECO:0007669"/>
    <property type="project" value="TreeGrafter"/>
</dbReference>
<dbReference type="InterPro" id="IPR011527">
    <property type="entry name" value="ABC1_TM_dom"/>
</dbReference>
<evidence type="ECO:0000256" key="4">
    <source>
        <dbReference type="ARBA" id="ARBA00022840"/>
    </source>
</evidence>